<dbReference type="InterPro" id="IPR032710">
    <property type="entry name" value="NTF2-like_dom_sf"/>
</dbReference>
<evidence type="ECO:0000313" key="2">
    <source>
        <dbReference type="EMBL" id="AWL03301.1"/>
    </source>
</evidence>
<dbReference type="InterPro" id="IPR027843">
    <property type="entry name" value="DUF4440"/>
</dbReference>
<proteinExistence type="predicted"/>
<evidence type="ECO:0000259" key="1">
    <source>
        <dbReference type="Pfam" id="PF14534"/>
    </source>
</evidence>
<dbReference type="OrthoDB" id="6385935at2"/>
<sequence>MRLSSLSLIIICLVAVIAAGRARVSHDDLRSQVMAHERAFAATMAARDFEGFGHYLSQEAVFMADNDAQRGKEAVLHAWRRYYDGRQPPFSWEPERVEVVESGTLAYSTGPIRDTAGRRIGTFNSVWRLEAPGRWAVVFDSGCDCRSQPP</sequence>
<accession>A0A2S2DD74</accession>
<protein>
    <submittedName>
        <fullName evidence="2">DUF4440 domain-containing protein</fullName>
    </submittedName>
</protein>
<dbReference type="SUPFAM" id="SSF54427">
    <property type="entry name" value="NTF2-like"/>
    <property type="match status" value="1"/>
</dbReference>
<name>A0A2S2DD74_9BURK</name>
<reference evidence="2 3" key="1">
    <citation type="submission" date="2018-05" db="EMBL/GenBank/DDBJ databases">
        <title>Complete genome sequence of Massilia oculi sp. nov. CCUG 43427T (=DSM 26321T), the type strain of M. oculi, and comparison with genome sequences of other Massilia strains.</title>
        <authorList>
            <person name="Zhu B."/>
        </authorList>
    </citation>
    <scope>NUCLEOTIDE SEQUENCE [LARGE SCALE GENOMIC DNA]</scope>
    <source>
        <strain evidence="2 3">CCUG 43427</strain>
    </source>
</reference>
<dbReference type="RefSeq" id="WP_109343705.1">
    <property type="nucleotide sequence ID" value="NZ_CP029343.1"/>
</dbReference>
<dbReference type="Gene3D" id="3.10.450.50">
    <property type="match status" value="1"/>
</dbReference>
<gene>
    <name evidence="2" type="ORF">DIR46_01750</name>
</gene>
<dbReference type="Pfam" id="PF14534">
    <property type="entry name" value="DUF4440"/>
    <property type="match status" value="1"/>
</dbReference>
<evidence type="ECO:0000313" key="3">
    <source>
        <dbReference type="Proteomes" id="UP000245820"/>
    </source>
</evidence>
<feature type="domain" description="DUF4440" evidence="1">
    <location>
        <begin position="33"/>
        <end position="136"/>
    </location>
</feature>
<dbReference type="EMBL" id="CP029343">
    <property type="protein sequence ID" value="AWL03301.1"/>
    <property type="molecule type" value="Genomic_DNA"/>
</dbReference>
<organism evidence="2 3">
    <name type="scientific">Massilia oculi</name>
    <dbReference type="NCBI Taxonomy" id="945844"/>
    <lineage>
        <taxon>Bacteria</taxon>
        <taxon>Pseudomonadati</taxon>
        <taxon>Pseudomonadota</taxon>
        <taxon>Betaproteobacteria</taxon>
        <taxon>Burkholderiales</taxon>
        <taxon>Oxalobacteraceae</taxon>
        <taxon>Telluria group</taxon>
        <taxon>Massilia</taxon>
    </lineage>
</organism>
<dbReference type="KEGG" id="mtim:DIR46_01750"/>
<dbReference type="Proteomes" id="UP000245820">
    <property type="component" value="Chromosome"/>
</dbReference>
<dbReference type="AlphaFoldDB" id="A0A2S2DD74"/>
<keyword evidence="3" id="KW-1185">Reference proteome</keyword>